<dbReference type="PRINTS" id="PR00986">
    <property type="entry name" value="TRNASYNTHVAL"/>
</dbReference>
<evidence type="ECO:0000256" key="6">
    <source>
        <dbReference type="ARBA" id="ARBA00022917"/>
    </source>
</evidence>
<dbReference type="InterPro" id="IPR002303">
    <property type="entry name" value="Valyl-tRNA_ligase"/>
</dbReference>
<dbReference type="PANTHER" id="PTHR11946:SF109">
    <property type="entry name" value="VALINE--TRNA LIGASE"/>
    <property type="match status" value="1"/>
</dbReference>
<dbReference type="EMBL" id="UZAI01018862">
    <property type="protein sequence ID" value="VDP40761.1"/>
    <property type="molecule type" value="Genomic_DNA"/>
</dbReference>
<evidence type="ECO:0000256" key="5">
    <source>
        <dbReference type="ARBA" id="ARBA00022840"/>
    </source>
</evidence>
<dbReference type="STRING" id="48269.A0A183N0F5"/>
<accession>A0A183N0F5</accession>
<keyword evidence="10" id="KW-1185">Reference proteome</keyword>
<evidence type="ECO:0000256" key="8">
    <source>
        <dbReference type="ARBA" id="ARBA00029936"/>
    </source>
</evidence>
<dbReference type="EC" id="6.1.1.9" evidence="2"/>
<sequence>MLQPQWYLRCQDMANAAMKEDWCISRQLWWGHRIPAYHVSIRRPGVDNLEVLDPTDHNSWVVGHTIEEALQQACENLHCSPDNLTLNQDNDVLDTWFSSQLFPLSVFGWPEQIPDLKAYYPGSLLEYGHDIIFFWVARMVMIGLKLMGQLPFHTVYLHAMLRDAHDKKMSKSLANNGPKQLCIATPSIKCSSSKVNFILSVHNNNVLSDCV</sequence>
<name>A0A183N0F5_9TREM</name>
<dbReference type="AlphaFoldDB" id="A0A183N0F5"/>
<keyword evidence="7" id="KW-0030">Aminoacyl-tRNA synthetase</keyword>
<evidence type="ECO:0000256" key="7">
    <source>
        <dbReference type="ARBA" id="ARBA00023146"/>
    </source>
</evidence>
<dbReference type="InterPro" id="IPR014729">
    <property type="entry name" value="Rossmann-like_a/b/a_fold"/>
</dbReference>
<keyword evidence="6" id="KW-0648">Protein biosynthesis</keyword>
<evidence type="ECO:0000256" key="4">
    <source>
        <dbReference type="ARBA" id="ARBA00022741"/>
    </source>
</evidence>
<proteinExistence type="inferred from homology"/>
<dbReference type="Pfam" id="PF00133">
    <property type="entry name" value="tRNA-synt_1"/>
    <property type="match status" value="1"/>
</dbReference>
<evidence type="ECO:0000256" key="1">
    <source>
        <dbReference type="ARBA" id="ARBA00005594"/>
    </source>
</evidence>
<dbReference type="GO" id="GO:0005524">
    <property type="term" value="F:ATP binding"/>
    <property type="evidence" value="ECO:0007669"/>
    <property type="project" value="UniProtKB-KW"/>
</dbReference>
<keyword evidence="4" id="KW-0547">Nucleotide-binding</keyword>
<keyword evidence="3" id="KW-0436">Ligase</keyword>
<evidence type="ECO:0000313" key="10">
    <source>
        <dbReference type="Proteomes" id="UP000277204"/>
    </source>
</evidence>
<comment type="similarity">
    <text evidence="1">Belongs to the class-I aminoacyl-tRNA synthetase family.</text>
</comment>
<dbReference type="InterPro" id="IPR002300">
    <property type="entry name" value="aa-tRNA-synth_Ia"/>
</dbReference>
<organism evidence="9 10">
    <name type="scientific">Schistosoma margrebowiei</name>
    <dbReference type="NCBI Taxonomy" id="48269"/>
    <lineage>
        <taxon>Eukaryota</taxon>
        <taxon>Metazoa</taxon>
        <taxon>Spiralia</taxon>
        <taxon>Lophotrochozoa</taxon>
        <taxon>Platyhelminthes</taxon>
        <taxon>Trematoda</taxon>
        <taxon>Digenea</taxon>
        <taxon>Strigeidida</taxon>
        <taxon>Schistosomatoidea</taxon>
        <taxon>Schistosomatidae</taxon>
        <taxon>Schistosoma</taxon>
    </lineage>
</organism>
<dbReference type="PANTHER" id="PTHR11946">
    <property type="entry name" value="VALYL-TRNA SYNTHETASES"/>
    <property type="match status" value="1"/>
</dbReference>
<evidence type="ECO:0000256" key="3">
    <source>
        <dbReference type="ARBA" id="ARBA00022598"/>
    </source>
</evidence>
<dbReference type="SUPFAM" id="SSF52374">
    <property type="entry name" value="Nucleotidylyl transferase"/>
    <property type="match status" value="1"/>
</dbReference>
<dbReference type="GO" id="GO:0005829">
    <property type="term" value="C:cytosol"/>
    <property type="evidence" value="ECO:0007669"/>
    <property type="project" value="TreeGrafter"/>
</dbReference>
<keyword evidence="5" id="KW-0067">ATP-binding</keyword>
<evidence type="ECO:0000313" key="9">
    <source>
        <dbReference type="EMBL" id="VDP40761.1"/>
    </source>
</evidence>
<dbReference type="Gene3D" id="3.40.50.620">
    <property type="entry name" value="HUPs"/>
    <property type="match status" value="1"/>
</dbReference>
<protein>
    <recommendedName>
        <fullName evidence="2">valine--tRNA ligase</fullName>
        <ecNumber evidence="2">6.1.1.9</ecNumber>
    </recommendedName>
    <alternativeName>
        <fullName evidence="8">Valyl-tRNA synthetase</fullName>
    </alternativeName>
</protein>
<dbReference type="GO" id="GO:0006438">
    <property type="term" value="P:valyl-tRNA aminoacylation"/>
    <property type="evidence" value="ECO:0007669"/>
    <property type="project" value="InterPro"/>
</dbReference>
<dbReference type="Proteomes" id="UP000277204">
    <property type="component" value="Unassembled WGS sequence"/>
</dbReference>
<dbReference type="GO" id="GO:0004832">
    <property type="term" value="F:valine-tRNA ligase activity"/>
    <property type="evidence" value="ECO:0007669"/>
    <property type="project" value="UniProtKB-EC"/>
</dbReference>
<reference evidence="9 10" key="1">
    <citation type="submission" date="2018-11" db="EMBL/GenBank/DDBJ databases">
        <authorList>
            <consortium name="Pathogen Informatics"/>
        </authorList>
    </citation>
    <scope>NUCLEOTIDE SEQUENCE [LARGE SCALE GENOMIC DNA]</scope>
    <source>
        <strain evidence="9 10">Zambia</strain>
    </source>
</reference>
<gene>
    <name evidence="9" type="ORF">SMRZ_LOCUS21780</name>
</gene>
<evidence type="ECO:0000256" key="2">
    <source>
        <dbReference type="ARBA" id="ARBA00013169"/>
    </source>
</evidence>